<keyword evidence="2" id="KW-1185">Reference proteome</keyword>
<comment type="caution">
    <text evidence="1">The sequence shown here is derived from an EMBL/GenBank/DDBJ whole genome shotgun (WGS) entry which is preliminary data.</text>
</comment>
<reference evidence="2" key="1">
    <citation type="journal article" date="2022" name="Mol. Ecol. Resour.">
        <title>The genomes of chicory, endive, great burdock and yacon provide insights into Asteraceae palaeo-polyploidization history and plant inulin production.</title>
        <authorList>
            <person name="Fan W."/>
            <person name="Wang S."/>
            <person name="Wang H."/>
            <person name="Wang A."/>
            <person name="Jiang F."/>
            <person name="Liu H."/>
            <person name="Zhao H."/>
            <person name="Xu D."/>
            <person name="Zhang Y."/>
        </authorList>
    </citation>
    <scope>NUCLEOTIDE SEQUENCE [LARGE SCALE GENOMIC DNA]</scope>
    <source>
        <strain evidence="2">cv. Punajuju</strain>
    </source>
</reference>
<accession>A0ACB9F906</accession>
<reference evidence="1 2" key="2">
    <citation type="journal article" date="2022" name="Mol. Ecol. Resour.">
        <title>The genomes of chicory, endive, great burdock and yacon provide insights into Asteraceae paleo-polyploidization history and plant inulin production.</title>
        <authorList>
            <person name="Fan W."/>
            <person name="Wang S."/>
            <person name="Wang H."/>
            <person name="Wang A."/>
            <person name="Jiang F."/>
            <person name="Liu H."/>
            <person name="Zhao H."/>
            <person name="Xu D."/>
            <person name="Zhang Y."/>
        </authorList>
    </citation>
    <scope>NUCLEOTIDE SEQUENCE [LARGE SCALE GENOMIC DNA]</scope>
    <source>
        <strain evidence="2">cv. Punajuju</strain>
        <tissue evidence="1">Leaves</tissue>
    </source>
</reference>
<gene>
    <name evidence="1" type="ORF">L2E82_17846</name>
</gene>
<protein>
    <submittedName>
        <fullName evidence="1">Uncharacterized protein</fullName>
    </submittedName>
</protein>
<name>A0ACB9F906_CICIN</name>
<sequence length="141" mass="15185">MGNEAVSPSGGVDSLNSVLLRSPSPLPHRSVSLVYANVSPDDILLKKLLDMLAATNPNLKVFYTVDNPSKFWVGGEGYISKDMALKGLPAPSEDTLILVSSCGPPGMMQHISGDKGKDRLQGEVMGILKELGYTEEMVYKF</sequence>
<evidence type="ECO:0000313" key="1">
    <source>
        <dbReference type="EMBL" id="KAI3767599.1"/>
    </source>
</evidence>
<organism evidence="1 2">
    <name type="scientific">Cichorium intybus</name>
    <name type="common">Chicory</name>
    <dbReference type="NCBI Taxonomy" id="13427"/>
    <lineage>
        <taxon>Eukaryota</taxon>
        <taxon>Viridiplantae</taxon>
        <taxon>Streptophyta</taxon>
        <taxon>Embryophyta</taxon>
        <taxon>Tracheophyta</taxon>
        <taxon>Spermatophyta</taxon>
        <taxon>Magnoliopsida</taxon>
        <taxon>eudicotyledons</taxon>
        <taxon>Gunneridae</taxon>
        <taxon>Pentapetalae</taxon>
        <taxon>asterids</taxon>
        <taxon>campanulids</taxon>
        <taxon>Asterales</taxon>
        <taxon>Asteraceae</taxon>
        <taxon>Cichorioideae</taxon>
        <taxon>Cichorieae</taxon>
        <taxon>Cichoriinae</taxon>
        <taxon>Cichorium</taxon>
    </lineage>
</organism>
<evidence type="ECO:0000313" key="2">
    <source>
        <dbReference type="Proteomes" id="UP001055811"/>
    </source>
</evidence>
<proteinExistence type="predicted"/>
<dbReference type="Proteomes" id="UP001055811">
    <property type="component" value="Linkage Group LG03"/>
</dbReference>
<dbReference type="EMBL" id="CM042011">
    <property type="protein sequence ID" value="KAI3767599.1"/>
    <property type="molecule type" value="Genomic_DNA"/>
</dbReference>